<accession>A0A7J6VNL0</accession>
<evidence type="ECO:0000313" key="3">
    <source>
        <dbReference type="Proteomes" id="UP000554482"/>
    </source>
</evidence>
<sequence length="127" mass="13713">MLVGAADTLFGGTKLLTNQYLENGSYRLVMKGDCNLVLVSIKARKDLWQTNTAGHGKSCNLLLQNNGNMVIFSDSDVVWASSASWGPNNKYILVLQSDGNLVIYGGATWESNTAQQSSAKNNTDPLV</sequence>
<protein>
    <submittedName>
        <fullName evidence="2">Mannose-specific lectin</fullName>
    </submittedName>
</protein>
<organism evidence="2 3">
    <name type="scientific">Thalictrum thalictroides</name>
    <name type="common">Rue-anemone</name>
    <name type="synonym">Anemone thalictroides</name>
    <dbReference type="NCBI Taxonomy" id="46969"/>
    <lineage>
        <taxon>Eukaryota</taxon>
        <taxon>Viridiplantae</taxon>
        <taxon>Streptophyta</taxon>
        <taxon>Embryophyta</taxon>
        <taxon>Tracheophyta</taxon>
        <taxon>Spermatophyta</taxon>
        <taxon>Magnoliopsida</taxon>
        <taxon>Ranunculales</taxon>
        <taxon>Ranunculaceae</taxon>
        <taxon>Thalictroideae</taxon>
        <taxon>Thalictrum</taxon>
    </lineage>
</organism>
<evidence type="ECO:0000313" key="2">
    <source>
        <dbReference type="EMBL" id="KAF5186337.1"/>
    </source>
</evidence>
<dbReference type="Gene3D" id="2.90.10.10">
    <property type="entry name" value="Bulb-type lectin domain"/>
    <property type="match status" value="1"/>
</dbReference>
<gene>
    <name evidence="2" type="ORF">FRX31_024076</name>
</gene>
<dbReference type="InterPro" id="IPR001480">
    <property type="entry name" value="Bulb-type_lectin_dom"/>
</dbReference>
<dbReference type="Proteomes" id="UP000554482">
    <property type="component" value="Unassembled WGS sequence"/>
</dbReference>
<dbReference type="CDD" id="cd00028">
    <property type="entry name" value="B_lectin"/>
    <property type="match status" value="1"/>
</dbReference>
<dbReference type="EMBL" id="JABWDY010029432">
    <property type="protein sequence ID" value="KAF5186337.1"/>
    <property type="molecule type" value="Genomic_DNA"/>
</dbReference>
<keyword evidence="3" id="KW-1185">Reference proteome</keyword>
<dbReference type="GO" id="GO:0030246">
    <property type="term" value="F:carbohydrate binding"/>
    <property type="evidence" value="ECO:0007669"/>
    <property type="project" value="UniProtKB-KW"/>
</dbReference>
<reference evidence="2 3" key="1">
    <citation type="submission" date="2020-06" db="EMBL/GenBank/DDBJ databases">
        <title>Transcriptomic and genomic resources for Thalictrum thalictroides and T. hernandezii: Facilitating candidate gene discovery in an emerging model plant lineage.</title>
        <authorList>
            <person name="Arias T."/>
            <person name="Riano-Pachon D.M."/>
            <person name="Di Stilio V.S."/>
        </authorList>
    </citation>
    <scope>NUCLEOTIDE SEQUENCE [LARGE SCALE GENOMIC DNA]</scope>
    <source>
        <strain evidence="3">cv. WT478/WT964</strain>
        <tissue evidence="2">Leaves</tissue>
    </source>
</reference>
<dbReference type="SUPFAM" id="SSF51110">
    <property type="entry name" value="alpha-D-mannose-specific plant lectins"/>
    <property type="match status" value="1"/>
</dbReference>
<dbReference type="SMART" id="SM00108">
    <property type="entry name" value="B_lectin"/>
    <property type="match status" value="1"/>
</dbReference>
<dbReference type="InterPro" id="IPR036426">
    <property type="entry name" value="Bulb-type_lectin_dom_sf"/>
</dbReference>
<evidence type="ECO:0000259" key="1">
    <source>
        <dbReference type="PROSITE" id="PS50927"/>
    </source>
</evidence>
<dbReference type="OrthoDB" id="758731at2759"/>
<comment type="caution">
    <text evidence="2">The sequence shown here is derived from an EMBL/GenBank/DDBJ whole genome shotgun (WGS) entry which is preliminary data.</text>
</comment>
<dbReference type="AlphaFoldDB" id="A0A7J6VNL0"/>
<name>A0A7J6VNL0_THATH</name>
<keyword evidence="2" id="KW-0430">Lectin</keyword>
<dbReference type="PROSITE" id="PS50927">
    <property type="entry name" value="BULB_LECTIN"/>
    <property type="match status" value="1"/>
</dbReference>
<proteinExistence type="predicted"/>
<feature type="domain" description="Bulb-type lectin" evidence="1">
    <location>
        <begin position="6"/>
        <end position="116"/>
    </location>
</feature>